<dbReference type="InterPro" id="IPR027417">
    <property type="entry name" value="P-loop_NTPase"/>
</dbReference>
<evidence type="ECO:0000256" key="3">
    <source>
        <dbReference type="ARBA" id="ARBA00023015"/>
    </source>
</evidence>
<dbReference type="PROSITE" id="PS50045">
    <property type="entry name" value="SIGMA54_INTERACT_4"/>
    <property type="match status" value="1"/>
</dbReference>
<keyword evidence="10" id="KW-1185">Reference proteome</keyword>
<dbReference type="InterPro" id="IPR025944">
    <property type="entry name" value="Sigma_54_int_dom_CS"/>
</dbReference>
<evidence type="ECO:0000256" key="7">
    <source>
        <dbReference type="SAM" id="MobiDB-lite"/>
    </source>
</evidence>
<accession>A0A7S7SH52</accession>
<reference evidence="9 10" key="1">
    <citation type="submission" date="2020-10" db="EMBL/GenBank/DDBJ databases">
        <title>Complete genome sequence of Paludibaculum fermentans P105T, a facultatively anaerobic acidobacterium capable of dissimilatory Fe(III) reduction.</title>
        <authorList>
            <person name="Dedysh S.N."/>
            <person name="Beletsky A.V."/>
            <person name="Kulichevskaya I.S."/>
            <person name="Mardanov A.V."/>
            <person name="Ravin N.V."/>
        </authorList>
    </citation>
    <scope>NUCLEOTIDE SEQUENCE [LARGE SCALE GENOMIC DNA]</scope>
    <source>
        <strain evidence="9 10">P105</strain>
    </source>
</reference>
<dbReference type="Gene3D" id="1.10.10.60">
    <property type="entry name" value="Homeodomain-like"/>
    <property type="match status" value="1"/>
</dbReference>
<dbReference type="InterPro" id="IPR058031">
    <property type="entry name" value="AAA_lid_NorR"/>
</dbReference>
<dbReference type="KEGG" id="pfer:IRI77_22215"/>
<dbReference type="InterPro" id="IPR009057">
    <property type="entry name" value="Homeodomain-like_sf"/>
</dbReference>
<evidence type="ECO:0000259" key="8">
    <source>
        <dbReference type="PROSITE" id="PS50045"/>
    </source>
</evidence>
<dbReference type="GO" id="GO:0005524">
    <property type="term" value="F:ATP binding"/>
    <property type="evidence" value="ECO:0007669"/>
    <property type="project" value="UniProtKB-KW"/>
</dbReference>
<organism evidence="9 10">
    <name type="scientific">Paludibaculum fermentans</name>
    <dbReference type="NCBI Taxonomy" id="1473598"/>
    <lineage>
        <taxon>Bacteria</taxon>
        <taxon>Pseudomonadati</taxon>
        <taxon>Acidobacteriota</taxon>
        <taxon>Terriglobia</taxon>
        <taxon>Bryobacterales</taxon>
        <taxon>Bryobacteraceae</taxon>
        <taxon>Paludibaculum</taxon>
    </lineage>
</organism>
<dbReference type="Gene3D" id="3.40.50.300">
    <property type="entry name" value="P-loop containing nucleotide triphosphate hydrolases"/>
    <property type="match status" value="1"/>
</dbReference>
<keyword evidence="1" id="KW-0547">Nucleotide-binding</keyword>
<evidence type="ECO:0000256" key="1">
    <source>
        <dbReference type="ARBA" id="ARBA00022741"/>
    </source>
</evidence>
<proteinExistence type="predicted"/>
<dbReference type="InterPro" id="IPR025943">
    <property type="entry name" value="Sigma_54_int_dom_ATP-bd_2"/>
</dbReference>
<dbReference type="PROSITE" id="PS00688">
    <property type="entry name" value="SIGMA54_INTERACT_3"/>
    <property type="match status" value="1"/>
</dbReference>
<dbReference type="Pfam" id="PF25601">
    <property type="entry name" value="AAA_lid_14"/>
    <property type="match status" value="1"/>
</dbReference>
<evidence type="ECO:0000256" key="4">
    <source>
        <dbReference type="ARBA" id="ARBA00023125"/>
    </source>
</evidence>
<protein>
    <submittedName>
        <fullName evidence="9">Sigma 54-interacting transcriptional regulator</fullName>
    </submittedName>
</protein>
<dbReference type="PANTHER" id="PTHR32071">
    <property type="entry name" value="TRANSCRIPTIONAL REGULATORY PROTEIN"/>
    <property type="match status" value="1"/>
</dbReference>
<sequence length="441" mass="48882">MGPLPAGHPRRQRRDARSRCLVDGCPPVWKKALRDQRPQPAQIATTNEGAHPIPIKGVNPTGSRVGAGREARQNANTKRNAILDSRIRRDLPVLSKLDPVTHSDEKIVGHSAALRSVLEQVAIIAKADSVTLIQGETGTGKEVIARAIHEQSYRSRGPFVTLNCAAIPGALLESELFGHERGAFTGAVTQTKGRFQQADGGTLFLDEIGDLPLELQPKLLRALQEQEFERLGSAHTIRVDVRVVAATNQDLAQLVSARQFRADLYYRLNVIPIYLPPLRERTEDIPELAEHFVRKYATRLGKPMESVPEEVLEFLKYHDWPGNIRELQNFIERAVVMSQTSVLRPPLAELKQMRRKTPAESDTRTFAEAERDHILAVLNQTGWLIGGRGGAAAALGLPRTTLVYKMKRLGIETRKAYKRPQLLSPLPVARREMAAAMAGAL</sequence>
<dbReference type="InterPro" id="IPR002078">
    <property type="entry name" value="Sigma_54_int"/>
</dbReference>
<dbReference type="SUPFAM" id="SSF46689">
    <property type="entry name" value="Homeodomain-like"/>
    <property type="match status" value="1"/>
</dbReference>
<dbReference type="EMBL" id="CP063849">
    <property type="protein sequence ID" value="QOY85537.1"/>
    <property type="molecule type" value="Genomic_DNA"/>
</dbReference>
<feature type="region of interest" description="Disordered" evidence="7">
    <location>
        <begin position="49"/>
        <end position="77"/>
    </location>
</feature>
<evidence type="ECO:0000256" key="6">
    <source>
        <dbReference type="ARBA" id="ARBA00023163"/>
    </source>
</evidence>
<name>A0A7S7SH52_PALFE</name>
<feature type="domain" description="Sigma-54 factor interaction" evidence="8">
    <location>
        <begin position="107"/>
        <end position="336"/>
    </location>
</feature>
<dbReference type="Gene3D" id="1.10.8.60">
    <property type="match status" value="1"/>
</dbReference>
<dbReference type="InterPro" id="IPR002197">
    <property type="entry name" value="HTH_Fis"/>
</dbReference>
<keyword evidence="3" id="KW-0805">Transcription regulation</keyword>
<keyword evidence="5" id="KW-0010">Activator</keyword>
<dbReference type="InterPro" id="IPR003593">
    <property type="entry name" value="AAA+_ATPase"/>
</dbReference>
<evidence type="ECO:0000313" key="9">
    <source>
        <dbReference type="EMBL" id="QOY85537.1"/>
    </source>
</evidence>
<dbReference type="PANTHER" id="PTHR32071:SF123">
    <property type="entry name" value="DNA-BINDING TRANSCRIPTIONAL ACTIVATOR HYFR-RELATED"/>
    <property type="match status" value="1"/>
</dbReference>
<dbReference type="SMART" id="SM00382">
    <property type="entry name" value="AAA"/>
    <property type="match status" value="1"/>
</dbReference>
<dbReference type="FunFam" id="3.40.50.300:FF:000006">
    <property type="entry name" value="DNA-binding transcriptional regulator NtrC"/>
    <property type="match status" value="1"/>
</dbReference>
<keyword evidence="6" id="KW-0804">Transcription</keyword>
<keyword evidence="4" id="KW-0238">DNA-binding</keyword>
<keyword evidence="2" id="KW-0067">ATP-binding</keyword>
<dbReference type="Pfam" id="PF00158">
    <property type="entry name" value="Sigma54_activat"/>
    <property type="match status" value="1"/>
</dbReference>
<dbReference type="Proteomes" id="UP000593892">
    <property type="component" value="Chromosome"/>
</dbReference>
<dbReference type="GO" id="GO:0043565">
    <property type="term" value="F:sequence-specific DNA binding"/>
    <property type="evidence" value="ECO:0007669"/>
    <property type="project" value="InterPro"/>
</dbReference>
<dbReference type="FunFam" id="1.10.8.60:FF:000014">
    <property type="entry name" value="DNA-binding transcriptional regulator NtrC"/>
    <property type="match status" value="1"/>
</dbReference>
<dbReference type="AlphaFoldDB" id="A0A7S7SH52"/>
<dbReference type="CDD" id="cd00009">
    <property type="entry name" value="AAA"/>
    <property type="match status" value="1"/>
</dbReference>
<gene>
    <name evidence="9" type="ORF">IRI77_22215</name>
</gene>
<dbReference type="GO" id="GO:0006355">
    <property type="term" value="P:regulation of DNA-templated transcription"/>
    <property type="evidence" value="ECO:0007669"/>
    <property type="project" value="InterPro"/>
</dbReference>
<evidence type="ECO:0000256" key="2">
    <source>
        <dbReference type="ARBA" id="ARBA00022840"/>
    </source>
</evidence>
<evidence type="ECO:0000256" key="5">
    <source>
        <dbReference type="ARBA" id="ARBA00023159"/>
    </source>
</evidence>
<dbReference type="SUPFAM" id="SSF52540">
    <property type="entry name" value="P-loop containing nucleoside triphosphate hydrolases"/>
    <property type="match status" value="1"/>
</dbReference>
<dbReference type="PROSITE" id="PS00676">
    <property type="entry name" value="SIGMA54_INTERACT_2"/>
    <property type="match status" value="1"/>
</dbReference>
<dbReference type="Pfam" id="PF02954">
    <property type="entry name" value="HTH_8"/>
    <property type="match status" value="1"/>
</dbReference>
<evidence type="ECO:0000313" key="10">
    <source>
        <dbReference type="Proteomes" id="UP000593892"/>
    </source>
</evidence>